<sequence length="188" mass="21996">MDWDIIFSSAIGTLAGTTLSVLVAWCIYHKEKEDNIKRKQEEYKNKVAEECIELINKVVINTFQFERFFHESYRKGASQEKMHDVYFNFANDFQTNTKKLGISGTILYNLYEADKFEELQTFLDRSMELTTSINELENFSEIKEGIERRVNDLQELGDEIVLDIQEEMINNLDHSLVENNKEKISGTD</sequence>
<evidence type="ECO:0000313" key="4">
    <source>
        <dbReference type="Proteomes" id="UP000031546"/>
    </source>
</evidence>
<keyword evidence="1" id="KW-0812">Transmembrane</keyword>
<keyword evidence="1" id="KW-1133">Transmembrane helix</keyword>
<feature type="transmembrane region" description="Helical" evidence="1">
    <location>
        <begin position="6"/>
        <end position="28"/>
    </location>
</feature>
<dbReference type="RefSeq" id="WP_040106700.1">
    <property type="nucleotide sequence ID" value="NZ_JABEVU030000001.1"/>
</dbReference>
<accession>A0A0C2HEJ8</accession>
<keyword evidence="1" id="KW-0472">Membrane</keyword>
<evidence type="ECO:0000313" key="2">
    <source>
        <dbReference type="EMBL" id="KIH70059.1"/>
    </source>
</evidence>
<dbReference type="GeneID" id="77846112"/>
<evidence type="ECO:0000256" key="1">
    <source>
        <dbReference type="SAM" id="Phobius"/>
    </source>
</evidence>
<evidence type="ECO:0000313" key="3">
    <source>
        <dbReference type="EMBL" id="MDB0581369.1"/>
    </source>
</evidence>
<proteinExistence type="predicted"/>
<dbReference type="STRING" id="45670.SN16_11195"/>
<comment type="caution">
    <text evidence="2">The sequence shown here is derived from an EMBL/GenBank/DDBJ whole genome shotgun (WGS) entry which is preliminary data.</text>
</comment>
<protein>
    <submittedName>
        <fullName evidence="2">Uncharacterized protein</fullName>
    </submittedName>
</protein>
<reference evidence="3" key="3">
    <citation type="submission" date="2022-12" db="EMBL/GenBank/DDBJ databases">
        <title>Genome analysis and biological profiling of marine Salinicoccus roseus MOSEL-ME25.</title>
        <authorList>
            <person name="Mirza F.T."/>
            <person name="Xie Y."/>
            <person name="Shinwari Z.K."/>
        </authorList>
    </citation>
    <scope>NUCLEOTIDE SEQUENCE</scope>
    <source>
        <strain evidence="3">MOSEL-ME25</strain>
    </source>
</reference>
<keyword evidence="5" id="KW-1185">Reference proteome</keyword>
<dbReference type="EMBL" id="JABEVU030000001">
    <property type="protein sequence ID" value="MDB0581369.1"/>
    <property type="molecule type" value="Genomic_DNA"/>
</dbReference>
<reference evidence="2 4" key="1">
    <citation type="submission" date="2015-01" db="EMBL/GenBank/DDBJ databases">
        <title>Genome sequences of high lactate-tolerant strain Salinicoccus roseus W12 with industrial interest.</title>
        <authorList>
            <person name="Wang H."/>
            <person name="Yu B."/>
        </authorList>
    </citation>
    <scope>NUCLEOTIDE SEQUENCE [LARGE SCALE GENOMIC DNA]</scope>
    <source>
        <strain evidence="2 4">W12</strain>
    </source>
</reference>
<dbReference type="Proteomes" id="UP000031546">
    <property type="component" value="Unassembled WGS sequence"/>
</dbReference>
<dbReference type="EMBL" id="JXII01000009">
    <property type="protein sequence ID" value="KIH70059.1"/>
    <property type="molecule type" value="Genomic_DNA"/>
</dbReference>
<dbReference type="Proteomes" id="UP000527860">
    <property type="component" value="Unassembled WGS sequence"/>
</dbReference>
<gene>
    <name evidence="3" type="ORF">F7P68_0012620</name>
    <name evidence="2" type="ORF">SN16_11195</name>
</gene>
<reference evidence="3" key="2">
    <citation type="submission" date="2020-04" db="EMBL/GenBank/DDBJ databases">
        <authorList>
            <person name="Tanveer F."/>
            <person name="Xie Y."/>
            <person name="Shinwari Z.K."/>
        </authorList>
    </citation>
    <scope>NUCLEOTIDE SEQUENCE</scope>
    <source>
        <strain evidence="3">MOSEL-ME25</strain>
    </source>
</reference>
<organism evidence="2 4">
    <name type="scientific">Salinicoccus roseus</name>
    <dbReference type="NCBI Taxonomy" id="45670"/>
    <lineage>
        <taxon>Bacteria</taxon>
        <taxon>Bacillati</taxon>
        <taxon>Bacillota</taxon>
        <taxon>Bacilli</taxon>
        <taxon>Bacillales</taxon>
        <taxon>Staphylococcaceae</taxon>
        <taxon>Salinicoccus</taxon>
    </lineage>
</organism>
<name>A0A0C2HEJ8_9STAP</name>
<dbReference type="AlphaFoldDB" id="A0A0C2HEJ8"/>
<evidence type="ECO:0000313" key="5">
    <source>
        <dbReference type="Proteomes" id="UP000527860"/>
    </source>
</evidence>